<sequence>MFICYITRVHNPLAYATHSVHDCWTRDPGATQAGIRPTPFLYGYKHTPLGFGFSFVQQGTHTISLDRNYRQPNIPLSRSSCSFETILPTGRG</sequence>
<dbReference type="EMBL" id="CM007894">
    <property type="protein sequence ID" value="OTG23911.1"/>
    <property type="molecule type" value="Genomic_DNA"/>
</dbReference>
<reference evidence="1" key="3">
    <citation type="submission" date="2020-06" db="EMBL/GenBank/DDBJ databases">
        <title>Helianthus annuus Genome sequencing and assembly Release 2.</title>
        <authorList>
            <person name="Gouzy J."/>
            <person name="Langlade N."/>
            <person name="Munos S."/>
        </authorList>
    </citation>
    <scope>NUCLEOTIDE SEQUENCE</scope>
    <source>
        <tissue evidence="1">Leaves</tissue>
    </source>
</reference>
<gene>
    <name evidence="2" type="ORF">HannXRQ_Chr05g0130871</name>
    <name evidence="1" type="ORF">HanXRQr2_Chr05g0194451</name>
</gene>
<reference evidence="2" key="2">
    <citation type="submission" date="2017-02" db="EMBL/GenBank/DDBJ databases">
        <title>Sunflower complete genome.</title>
        <authorList>
            <person name="Langlade N."/>
            <person name="Munos S."/>
        </authorList>
    </citation>
    <scope>NUCLEOTIDE SEQUENCE [LARGE SCALE GENOMIC DNA]</scope>
    <source>
        <tissue evidence="2">Leaves</tissue>
    </source>
</reference>
<dbReference type="Proteomes" id="UP000215914">
    <property type="component" value="Chromosome 5"/>
</dbReference>
<dbReference type="EMBL" id="MNCJ02000320">
    <property type="protein sequence ID" value="KAF5804208.1"/>
    <property type="molecule type" value="Genomic_DNA"/>
</dbReference>
<evidence type="ECO:0000313" key="3">
    <source>
        <dbReference type="Proteomes" id="UP000215914"/>
    </source>
</evidence>
<evidence type="ECO:0000313" key="2">
    <source>
        <dbReference type="EMBL" id="OTG23911.1"/>
    </source>
</evidence>
<organism evidence="2 3">
    <name type="scientific">Helianthus annuus</name>
    <name type="common">Common sunflower</name>
    <dbReference type="NCBI Taxonomy" id="4232"/>
    <lineage>
        <taxon>Eukaryota</taxon>
        <taxon>Viridiplantae</taxon>
        <taxon>Streptophyta</taxon>
        <taxon>Embryophyta</taxon>
        <taxon>Tracheophyta</taxon>
        <taxon>Spermatophyta</taxon>
        <taxon>Magnoliopsida</taxon>
        <taxon>eudicotyledons</taxon>
        <taxon>Gunneridae</taxon>
        <taxon>Pentapetalae</taxon>
        <taxon>asterids</taxon>
        <taxon>campanulids</taxon>
        <taxon>Asterales</taxon>
        <taxon>Asteraceae</taxon>
        <taxon>Asteroideae</taxon>
        <taxon>Heliantheae alliance</taxon>
        <taxon>Heliantheae</taxon>
        <taxon>Helianthus</taxon>
    </lineage>
</organism>
<keyword evidence="3" id="KW-1185">Reference proteome</keyword>
<protein>
    <submittedName>
        <fullName evidence="2">Uncharacterized protein</fullName>
    </submittedName>
</protein>
<dbReference type="Gramene" id="mRNA:HanXRQr2_Chr05g0194451">
    <property type="protein sequence ID" value="mRNA:HanXRQr2_Chr05g0194451"/>
    <property type="gene ID" value="HanXRQr2_Chr05g0194451"/>
</dbReference>
<dbReference type="AlphaFoldDB" id="A0A251UNL9"/>
<evidence type="ECO:0000313" key="1">
    <source>
        <dbReference type="EMBL" id="KAF5804208.1"/>
    </source>
</evidence>
<name>A0A251UNL9_HELAN</name>
<dbReference type="InParanoid" id="A0A251UNL9"/>
<reference evidence="1 3" key="1">
    <citation type="journal article" date="2017" name="Nature">
        <title>The sunflower genome provides insights into oil metabolism, flowering and Asterid evolution.</title>
        <authorList>
            <person name="Badouin H."/>
            <person name="Gouzy J."/>
            <person name="Grassa C.J."/>
            <person name="Murat F."/>
            <person name="Staton S.E."/>
            <person name="Cottret L."/>
            <person name="Lelandais-Briere C."/>
            <person name="Owens G.L."/>
            <person name="Carrere S."/>
            <person name="Mayjonade B."/>
            <person name="Legrand L."/>
            <person name="Gill N."/>
            <person name="Kane N.C."/>
            <person name="Bowers J.E."/>
            <person name="Hubner S."/>
            <person name="Bellec A."/>
            <person name="Berard A."/>
            <person name="Berges H."/>
            <person name="Blanchet N."/>
            <person name="Boniface M.C."/>
            <person name="Brunel D."/>
            <person name="Catrice O."/>
            <person name="Chaidir N."/>
            <person name="Claudel C."/>
            <person name="Donnadieu C."/>
            <person name="Faraut T."/>
            <person name="Fievet G."/>
            <person name="Helmstetter N."/>
            <person name="King M."/>
            <person name="Knapp S.J."/>
            <person name="Lai Z."/>
            <person name="Le Paslier M.C."/>
            <person name="Lippi Y."/>
            <person name="Lorenzon L."/>
            <person name="Mandel J.R."/>
            <person name="Marage G."/>
            <person name="Marchand G."/>
            <person name="Marquand E."/>
            <person name="Bret-Mestries E."/>
            <person name="Morien E."/>
            <person name="Nambeesan S."/>
            <person name="Nguyen T."/>
            <person name="Pegot-Espagnet P."/>
            <person name="Pouilly N."/>
            <person name="Raftis F."/>
            <person name="Sallet E."/>
            <person name="Schiex T."/>
            <person name="Thomas J."/>
            <person name="Vandecasteele C."/>
            <person name="Vares D."/>
            <person name="Vear F."/>
            <person name="Vautrin S."/>
            <person name="Crespi M."/>
            <person name="Mangin B."/>
            <person name="Burke J.M."/>
            <person name="Salse J."/>
            <person name="Munos S."/>
            <person name="Vincourt P."/>
            <person name="Rieseberg L.H."/>
            <person name="Langlade N.B."/>
        </authorList>
    </citation>
    <scope>NUCLEOTIDE SEQUENCE [LARGE SCALE GENOMIC DNA]</scope>
    <source>
        <strain evidence="3">cv. SF193</strain>
        <tissue evidence="1">Leaves</tissue>
    </source>
</reference>
<accession>A0A251UNL9</accession>
<proteinExistence type="predicted"/>